<dbReference type="PANTHER" id="PTHR40044">
    <property type="entry name" value="INTEGRAL MEMBRANE PROTEIN-RELATED"/>
    <property type="match status" value="1"/>
</dbReference>
<keyword evidence="1" id="KW-0812">Transmembrane</keyword>
<feature type="transmembrane region" description="Helical" evidence="1">
    <location>
        <begin position="20"/>
        <end position="38"/>
    </location>
</feature>
<accession>A0ABP0EP08</accession>
<comment type="caution">
    <text evidence="2">The sequence shown here is derived from an EMBL/GenBank/DDBJ whole genome shotgun (WGS) entry which is preliminary data.</text>
</comment>
<keyword evidence="1" id="KW-0472">Membrane</keyword>
<feature type="transmembrane region" description="Helical" evidence="1">
    <location>
        <begin position="110"/>
        <end position="134"/>
    </location>
</feature>
<keyword evidence="1" id="KW-1133">Transmembrane helix</keyword>
<gene>
    <name evidence="2" type="ORF">R54876_GBNLAHCA_00542</name>
</gene>
<dbReference type="Proteomes" id="UP001314241">
    <property type="component" value="Unassembled WGS sequence"/>
</dbReference>
<organism evidence="2 3">
    <name type="scientific">Eupransor demetentiae</name>
    <dbReference type="NCBI Taxonomy" id="3109584"/>
    <lineage>
        <taxon>Bacteria</taxon>
        <taxon>Bacillati</taxon>
        <taxon>Bacillota</taxon>
        <taxon>Bacilli</taxon>
        <taxon>Lactobacillales</taxon>
        <taxon>Lactobacillaceae</taxon>
        <taxon>Eupransor</taxon>
    </lineage>
</organism>
<reference evidence="2 3" key="1">
    <citation type="submission" date="2024-01" db="EMBL/GenBank/DDBJ databases">
        <authorList>
            <person name="Botero Cardona J."/>
        </authorList>
    </citation>
    <scope>NUCLEOTIDE SEQUENCE [LARGE SCALE GENOMIC DNA]</scope>
    <source>
        <strain evidence="2 3">LMG 33000</strain>
    </source>
</reference>
<dbReference type="PANTHER" id="PTHR40044:SF1">
    <property type="entry name" value="INTEGRAL MEMBRANE PROTEIN"/>
    <property type="match status" value="1"/>
</dbReference>
<evidence type="ECO:0000313" key="3">
    <source>
        <dbReference type="Proteomes" id="UP001314241"/>
    </source>
</evidence>
<feature type="transmembrane region" description="Helical" evidence="1">
    <location>
        <begin position="81"/>
        <end position="98"/>
    </location>
</feature>
<proteinExistence type="predicted"/>
<evidence type="ECO:0000313" key="2">
    <source>
        <dbReference type="EMBL" id="CAK8053983.1"/>
    </source>
</evidence>
<name>A0ABP0EP08_9LACO</name>
<keyword evidence="3" id="KW-1185">Reference proteome</keyword>
<evidence type="ECO:0000256" key="1">
    <source>
        <dbReference type="SAM" id="Phobius"/>
    </source>
</evidence>
<dbReference type="Pfam" id="PF06177">
    <property type="entry name" value="QueT"/>
    <property type="match status" value="1"/>
</dbReference>
<protein>
    <submittedName>
        <fullName evidence="2">Membrane (S) component (QueT)</fullName>
    </submittedName>
</protein>
<dbReference type="RefSeq" id="WP_349641528.1">
    <property type="nucleotide sequence ID" value="NZ_CAWVOH010000001.1"/>
</dbReference>
<feature type="transmembrane region" description="Helical" evidence="1">
    <location>
        <begin position="154"/>
        <end position="178"/>
    </location>
</feature>
<dbReference type="PIRSF" id="PIRSF031501">
    <property type="entry name" value="QueT"/>
    <property type="match status" value="1"/>
</dbReference>
<sequence length="186" mass="20132">MNNTPQGSKVRRTYNLTATALVAALYVVVTFMVAPFAFGTVQLRLSEGLNHLAAWNKRYVVAVALGVFIANLWSPLGWIDWVFGTLGTLIMTTLTYYFSRNIESALLKIAISTITVITIGMGILAAEFTFAFHINASGASAPADVHASIFGQWLSFYVLVVPGELASLLLGGVIIYALSKVINLKK</sequence>
<dbReference type="InterPro" id="IPR010387">
    <property type="entry name" value="QueT"/>
</dbReference>
<dbReference type="EMBL" id="CAWVOH010000001">
    <property type="protein sequence ID" value="CAK8053983.1"/>
    <property type="molecule type" value="Genomic_DNA"/>
</dbReference>